<evidence type="ECO:0000313" key="3">
    <source>
        <dbReference type="Proteomes" id="UP000887563"/>
    </source>
</evidence>
<organism evidence="3 4">
    <name type="scientific">Meloidogyne incognita</name>
    <name type="common">Southern root-knot nematode worm</name>
    <name type="synonym">Oxyuris incognita</name>
    <dbReference type="NCBI Taxonomy" id="6306"/>
    <lineage>
        <taxon>Eukaryota</taxon>
        <taxon>Metazoa</taxon>
        <taxon>Ecdysozoa</taxon>
        <taxon>Nematoda</taxon>
        <taxon>Chromadorea</taxon>
        <taxon>Rhabditida</taxon>
        <taxon>Tylenchina</taxon>
        <taxon>Tylenchomorpha</taxon>
        <taxon>Tylenchoidea</taxon>
        <taxon>Meloidogynidae</taxon>
        <taxon>Meloidogyninae</taxon>
        <taxon>Meloidogyne</taxon>
        <taxon>Meloidogyne incognita group</taxon>
    </lineage>
</organism>
<feature type="region of interest" description="Disordered" evidence="1">
    <location>
        <begin position="300"/>
        <end position="319"/>
    </location>
</feature>
<feature type="compositionally biased region" description="Basic and acidic residues" evidence="1">
    <location>
        <begin position="167"/>
        <end position="180"/>
    </location>
</feature>
<dbReference type="AlphaFoldDB" id="A0A914L4D5"/>
<protein>
    <submittedName>
        <fullName evidence="4">Candidate secreted effector</fullName>
    </submittedName>
</protein>
<name>A0A914L4D5_MELIC</name>
<accession>A0A914L4D5</accession>
<feature type="transmembrane region" description="Helical" evidence="2">
    <location>
        <begin position="12"/>
        <end position="37"/>
    </location>
</feature>
<sequence>MFQEEEPGKPQNWCFTVTVISIISFINVTIFVVIRVLLDTEDEFDEPLVNGELREELTKFLGFFALSFCFGCWCCFCCNGKCFRFFQKNFIRFCSRCFYFLNPKRWRLGHWWAIFIGHQFIHTKTESQTNVKQNGQEEHLNLKDLSTMENRRKHINDVENGNAIKNNSREGQKSNRISETDFDLERRVSPIFMSSNLSEAMEENNETEEEINQKPLSFVASSENKESWRENKMSMPTKLGIRRWSLAHHISSENLIKMIEKRENERGIKNNQKEDKRVNFMLKEKIDKLKIPIHICSPTKMTNNSKGTENPAYEMEEIP</sequence>
<evidence type="ECO:0000256" key="2">
    <source>
        <dbReference type="SAM" id="Phobius"/>
    </source>
</evidence>
<keyword evidence="2" id="KW-1133">Transmembrane helix</keyword>
<proteinExistence type="predicted"/>
<reference evidence="4" key="1">
    <citation type="submission" date="2022-11" db="UniProtKB">
        <authorList>
            <consortium name="WormBaseParasite"/>
        </authorList>
    </citation>
    <scope>IDENTIFICATION</scope>
</reference>
<feature type="transmembrane region" description="Helical" evidence="2">
    <location>
        <begin position="57"/>
        <end position="78"/>
    </location>
</feature>
<keyword evidence="2" id="KW-0472">Membrane</keyword>
<keyword evidence="2" id="KW-0812">Transmembrane</keyword>
<keyword evidence="3" id="KW-1185">Reference proteome</keyword>
<evidence type="ECO:0000313" key="4">
    <source>
        <dbReference type="WBParaSite" id="Minc3s00253g08663"/>
    </source>
</evidence>
<evidence type="ECO:0000256" key="1">
    <source>
        <dbReference type="SAM" id="MobiDB-lite"/>
    </source>
</evidence>
<feature type="region of interest" description="Disordered" evidence="1">
    <location>
        <begin position="158"/>
        <end position="180"/>
    </location>
</feature>
<dbReference type="WBParaSite" id="Minc3s00253g08663">
    <property type="protein sequence ID" value="Minc3s00253g08663"/>
    <property type="gene ID" value="Minc3s00253g08663"/>
</dbReference>
<dbReference type="Proteomes" id="UP000887563">
    <property type="component" value="Unplaced"/>
</dbReference>